<gene>
    <name evidence="1" type="ORF">EDD32_3136</name>
</gene>
<dbReference type="RefSeq" id="WP_123918944.1">
    <property type="nucleotide sequence ID" value="NZ_RKRA01000001.1"/>
</dbReference>
<proteinExistence type="predicted"/>
<dbReference type="OrthoDB" id="5150062at2"/>
<evidence type="ECO:0000313" key="2">
    <source>
        <dbReference type="Proteomes" id="UP000280726"/>
    </source>
</evidence>
<accession>A0A3N4Z8Y5</accession>
<protein>
    <submittedName>
        <fullName evidence="1">Uncharacterized protein</fullName>
    </submittedName>
</protein>
<comment type="caution">
    <text evidence="1">The sequence shown here is derived from an EMBL/GenBank/DDBJ whole genome shotgun (WGS) entry which is preliminary data.</text>
</comment>
<dbReference type="EMBL" id="RKRA01000001">
    <property type="protein sequence ID" value="RPF28603.1"/>
    <property type="molecule type" value="Genomic_DNA"/>
</dbReference>
<dbReference type="Proteomes" id="UP000280726">
    <property type="component" value="Unassembled WGS sequence"/>
</dbReference>
<organism evidence="1 2">
    <name type="scientific">Georgenia muralis</name>
    <dbReference type="NCBI Taxonomy" id="154117"/>
    <lineage>
        <taxon>Bacteria</taxon>
        <taxon>Bacillati</taxon>
        <taxon>Actinomycetota</taxon>
        <taxon>Actinomycetes</taxon>
        <taxon>Micrococcales</taxon>
        <taxon>Bogoriellaceae</taxon>
        <taxon>Georgenia</taxon>
    </lineage>
</organism>
<sequence>MDTFETSPQTPQMASARRLLKRRAMHQDELDLVDGLVAAMAFNALEMAWPPFPPIGDVSDLPLPGIDDVRQALLSAGDCATSVQELTLLAAAARELNRPGRP</sequence>
<reference evidence="1 2" key="1">
    <citation type="submission" date="2018-11" db="EMBL/GenBank/DDBJ databases">
        <title>Sequencing the genomes of 1000 actinobacteria strains.</title>
        <authorList>
            <person name="Klenk H.-P."/>
        </authorList>
    </citation>
    <scope>NUCLEOTIDE SEQUENCE [LARGE SCALE GENOMIC DNA]</scope>
    <source>
        <strain evidence="1 2">DSM 14418</strain>
    </source>
</reference>
<name>A0A3N4Z8Y5_9MICO</name>
<dbReference type="AlphaFoldDB" id="A0A3N4Z8Y5"/>
<evidence type="ECO:0000313" key="1">
    <source>
        <dbReference type="EMBL" id="RPF28603.1"/>
    </source>
</evidence>
<keyword evidence="2" id="KW-1185">Reference proteome</keyword>